<sequence>MLQLRNRTNGGAGIPVKEIAPCAGEAPKPLFLELGEPPVTFESRCVGLCFLH</sequence>
<organism evidence="1 2">
    <name type="scientific">Symbiodinium natans</name>
    <dbReference type="NCBI Taxonomy" id="878477"/>
    <lineage>
        <taxon>Eukaryota</taxon>
        <taxon>Sar</taxon>
        <taxon>Alveolata</taxon>
        <taxon>Dinophyceae</taxon>
        <taxon>Suessiales</taxon>
        <taxon>Symbiodiniaceae</taxon>
        <taxon>Symbiodinium</taxon>
    </lineage>
</organism>
<evidence type="ECO:0000313" key="2">
    <source>
        <dbReference type="Proteomes" id="UP000604046"/>
    </source>
</evidence>
<proteinExistence type="predicted"/>
<protein>
    <submittedName>
        <fullName evidence="1">SelD protein</fullName>
    </submittedName>
</protein>
<dbReference type="EMBL" id="CAJNDS010000702">
    <property type="protein sequence ID" value="CAE7229066.1"/>
    <property type="molecule type" value="Genomic_DNA"/>
</dbReference>
<gene>
    <name evidence="1" type="primary">selD</name>
    <name evidence="1" type="ORF">SNAT2548_LOCUS9188</name>
</gene>
<name>A0A812KS49_9DINO</name>
<reference evidence="1" key="1">
    <citation type="submission" date="2021-02" db="EMBL/GenBank/DDBJ databases">
        <authorList>
            <person name="Dougan E. K."/>
            <person name="Rhodes N."/>
            <person name="Thang M."/>
            <person name="Chan C."/>
        </authorList>
    </citation>
    <scope>NUCLEOTIDE SEQUENCE</scope>
</reference>
<accession>A0A812KS49</accession>
<dbReference type="Proteomes" id="UP000604046">
    <property type="component" value="Unassembled WGS sequence"/>
</dbReference>
<evidence type="ECO:0000313" key="1">
    <source>
        <dbReference type="EMBL" id="CAE7229066.1"/>
    </source>
</evidence>
<keyword evidence="2" id="KW-1185">Reference proteome</keyword>
<comment type="caution">
    <text evidence="1">The sequence shown here is derived from an EMBL/GenBank/DDBJ whole genome shotgun (WGS) entry which is preliminary data.</text>
</comment>
<dbReference type="AlphaFoldDB" id="A0A812KS49"/>